<evidence type="ECO:0000259" key="1">
    <source>
        <dbReference type="PROSITE" id="PS50405"/>
    </source>
</evidence>
<dbReference type="InterPro" id="IPR004045">
    <property type="entry name" value="Glutathione_S-Trfase_N"/>
</dbReference>
<dbReference type="GO" id="GO:0005737">
    <property type="term" value="C:cytoplasm"/>
    <property type="evidence" value="ECO:0007669"/>
    <property type="project" value="TreeGrafter"/>
</dbReference>
<dbReference type="PANTHER" id="PTHR43968">
    <property type="match status" value="1"/>
</dbReference>
<dbReference type="PROSITE" id="PS51257">
    <property type="entry name" value="PROKAR_LIPOPROTEIN"/>
    <property type="match status" value="1"/>
</dbReference>
<organism evidence="2">
    <name type="scientific">Cladocopium goreaui</name>
    <dbReference type="NCBI Taxonomy" id="2562237"/>
    <lineage>
        <taxon>Eukaryota</taxon>
        <taxon>Sar</taxon>
        <taxon>Alveolata</taxon>
        <taxon>Dinophyceae</taxon>
        <taxon>Suessiales</taxon>
        <taxon>Symbiodiniaceae</taxon>
        <taxon>Cladocopium</taxon>
    </lineage>
</organism>
<comment type="caution">
    <text evidence="2">The sequence shown here is derived from an EMBL/GenBank/DDBJ whole genome shotgun (WGS) entry which is preliminary data.</text>
</comment>
<dbReference type="EMBL" id="CAMXCT020000458">
    <property type="protein sequence ID" value="CAL1132470.1"/>
    <property type="molecule type" value="Genomic_DNA"/>
</dbReference>
<proteinExistence type="predicted"/>
<reference evidence="3 4" key="2">
    <citation type="submission" date="2024-05" db="EMBL/GenBank/DDBJ databases">
        <authorList>
            <person name="Chen Y."/>
            <person name="Shah S."/>
            <person name="Dougan E. K."/>
            <person name="Thang M."/>
            <person name="Chan C."/>
        </authorList>
    </citation>
    <scope>NUCLEOTIDE SEQUENCE [LARGE SCALE GENOMIC DNA]</scope>
</reference>
<dbReference type="SUPFAM" id="SSF52833">
    <property type="entry name" value="Thioredoxin-like"/>
    <property type="match status" value="1"/>
</dbReference>
<dbReference type="Gene3D" id="3.40.30.10">
    <property type="entry name" value="Glutaredoxin"/>
    <property type="match status" value="1"/>
</dbReference>
<dbReference type="InterPro" id="IPR036282">
    <property type="entry name" value="Glutathione-S-Trfase_C_sf"/>
</dbReference>
<dbReference type="Pfam" id="PF13410">
    <property type="entry name" value="GST_C_2"/>
    <property type="match status" value="1"/>
</dbReference>
<dbReference type="AlphaFoldDB" id="A0A9P1BTG8"/>
<accession>A0A9P1BTG8</accession>
<feature type="domain" description="GST C-terminal" evidence="1">
    <location>
        <begin position="147"/>
        <end position="292"/>
    </location>
</feature>
<protein>
    <submittedName>
        <fullName evidence="3">Glutathione S-transferase L1</fullName>
    </submittedName>
</protein>
<sequence>MSRLHCFPKFFRLAVVVAWAGATSSCFCGCWHLVQQLGVCRTPRCASSWADLEERLPSSLVPEPRLIDSVLKPEKPNLEGHLVLFRERNGWCPYSERVWLAMEAKGLEYTTVLVDNYGSRAAWIGGQTPQVQWPSGKRQGESLDIVKALDEEFPDTLALWPDKEVTELVNAFRSTFPKQTRPSSRAAFLFSWNGPVFRSEFEKTLDKTEELLGKHGGPFFHGKQISAADCAWAPFLERYAAQLPLLHSGLRPYDPSRWPRLGAWYEAMDAEVPAYSARVRGDEDSWRKVLAQAGYGNAGVPPDLVEEDAEHPQPAVGAWATYAAQRPFLAPTPAEEAAARIVRNREALAKDAMAQGVQQSEVDEGLRAVAAALLEDSPPDASSSMAAVAAYLDDRLCVPRDMGLLPAKAIRQLACSLK</sequence>
<keyword evidence="4" id="KW-1185">Reference proteome</keyword>
<dbReference type="PANTHER" id="PTHR43968:SF14">
    <property type="entry name" value="GLUTATHIONE S-TRANSFERASE"/>
    <property type="match status" value="1"/>
</dbReference>
<dbReference type="EMBL" id="CAMXCT030000458">
    <property type="protein sequence ID" value="CAL4766407.1"/>
    <property type="molecule type" value="Genomic_DNA"/>
</dbReference>
<dbReference type="OrthoDB" id="4951845at2759"/>
<dbReference type="Proteomes" id="UP001152797">
    <property type="component" value="Unassembled WGS sequence"/>
</dbReference>
<dbReference type="SUPFAM" id="SSF47616">
    <property type="entry name" value="GST C-terminal domain-like"/>
    <property type="match status" value="1"/>
</dbReference>
<dbReference type="PROSITE" id="PS50405">
    <property type="entry name" value="GST_CTER"/>
    <property type="match status" value="1"/>
</dbReference>
<name>A0A9P1BTG8_9DINO</name>
<dbReference type="InterPro" id="IPR050983">
    <property type="entry name" value="GST_Omega/HSP26"/>
</dbReference>
<dbReference type="InterPro" id="IPR036249">
    <property type="entry name" value="Thioredoxin-like_sf"/>
</dbReference>
<dbReference type="CDD" id="cd00570">
    <property type="entry name" value="GST_N_family"/>
    <property type="match status" value="1"/>
</dbReference>
<dbReference type="EMBL" id="CAMXCT010000458">
    <property type="protein sequence ID" value="CAI3979095.1"/>
    <property type="molecule type" value="Genomic_DNA"/>
</dbReference>
<evidence type="ECO:0000313" key="4">
    <source>
        <dbReference type="Proteomes" id="UP001152797"/>
    </source>
</evidence>
<reference evidence="2" key="1">
    <citation type="submission" date="2022-10" db="EMBL/GenBank/DDBJ databases">
        <authorList>
            <person name="Chen Y."/>
            <person name="Dougan E. K."/>
            <person name="Chan C."/>
            <person name="Rhodes N."/>
            <person name="Thang M."/>
        </authorList>
    </citation>
    <scope>NUCLEOTIDE SEQUENCE</scope>
</reference>
<evidence type="ECO:0000313" key="2">
    <source>
        <dbReference type="EMBL" id="CAI3979095.1"/>
    </source>
</evidence>
<dbReference type="Pfam" id="PF13409">
    <property type="entry name" value="GST_N_2"/>
    <property type="match status" value="1"/>
</dbReference>
<dbReference type="InterPro" id="IPR010987">
    <property type="entry name" value="Glutathione-S-Trfase_C-like"/>
</dbReference>
<dbReference type="Gene3D" id="1.20.1050.10">
    <property type="match status" value="1"/>
</dbReference>
<evidence type="ECO:0000313" key="3">
    <source>
        <dbReference type="EMBL" id="CAL4766407.1"/>
    </source>
</evidence>
<gene>
    <name evidence="2" type="ORF">C1SCF055_LOCUS7072</name>
</gene>